<proteinExistence type="predicted"/>
<organism evidence="1">
    <name type="scientific">marine sediment metagenome</name>
    <dbReference type="NCBI Taxonomy" id="412755"/>
    <lineage>
        <taxon>unclassified sequences</taxon>
        <taxon>metagenomes</taxon>
        <taxon>ecological metagenomes</taxon>
    </lineage>
</organism>
<comment type="caution">
    <text evidence="1">The sequence shown here is derived from an EMBL/GenBank/DDBJ whole genome shotgun (WGS) entry which is preliminary data.</text>
</comment>
<gene>
    <name evidence="1" type="ORF">S12H4_01318</name>
</gene>
<accession>X1Q0A0</accession>
<protein>
    <submittedName>
        <fullName evidence="1">Uncharacterized protein</fullName>
    </submittedName>
</protein>
<feature type="non-terminal residue" evidence="1">
    <location>
        <position position="1"/>
    </location>
</feature>
<reference evidence="1" key="1">
    <citation type="journal article" date="2014" name="Front. Microbiol.">
        <title>High frequency of phylogenetically diverse reductive dehalogenase-homologous genes in deep subseafloor sedimentary metagenomes.</title>
        <authorList>
            <person name="Kawai M."/>
            <person name="Futagami T."/>
            <person name="Toyoda A."/>
            <person name="Takaki Y."/>
            <person name="Nishi S."/>
            <person name="Hori S."/>
            <person name="Arai W."/>
            <person name="Tsubouchi T."/>
            <person name="Morono Y."/>
            <person name="Uchiyama I."/>
            <person name="Ito T."/>
            <person name="Fujiyama A."/>
            <person name="Inagaki F."/>
            <person name="Takami H."/>
        </authorList>
    </citation>
    <scope>NUCLEOTIDE SEQUENCE</scope>
    <source>
        <strain evidence="1">Expedition CK06-06</strain>
    </source>
</reference>
<dbReference type="AlphaFoldDB" id="X1Q0A0"/>
<evidence type="ECO:0000313" key="1">
    <source>
        <dbReference type="EMBL" id="GAI61638.1"/>
    </source>
</evidence>
<dbReference type="EMBL" id="BARW01000252">
    <property type="protein sequence ID" value="GAI61638.1"/>
    <property type="molecule type" value="Genomic_DNA"/>
</dbReference>
<name>X1Q0A0_9ZZZZ</name>
<sequence length="51" mass="5611">GISHSMQYANIGAHPTNNQLLQLELAQFLLKWGIKKGAKAPLRYYLAVVSG</sequence>